<comment type="caution">
    <text evidence="6">The sequence shown here is derived from an EMBL/GenBank/DDBJ whole genome shotgun (WGS) entry which is preliminary data.</text>
</comment>
<evidence type="ECO:0000256" key="3">
    <source>
        <dbReference type="ARBA" id="ARBA00022729"/>
    </source>
</evidence>
<evidence type="ECO:0000256" key="1">
    <source>
        <dbReference type="ARBA" id="ARBA00004479"/>
    </source>
</evidence>
<dbReference type="OrthoDB" id="6270563at2759"/>
<name>A0A4Z2DI63_SCHJA</name>
<protein>
    <submittedName>
        <fullName evidence="6">Egg protein</fullName>
    </submittedName>
</protein>
<keyword evidence="4 5" id="KW-1133">Transmembrane helix</keyword>
<reference evidence="6 7" key="1">
    <citation type="submission" date="2019-03" db="EMBL/GenBank/DDBJ databases">
        <title>An improved genome assembly of the fluke Schistosoma japonicum.</title>
        <authorList>
            <person name="Hu W."/>
            <person name="Luo F."/>
            <person name="Yin M."/>
            <person name="Mo X."/>
            <person name="Sun C."/>
            <person name="Wu Q."/>
            <person name="Zhu B."/>
            <person name="Xiang M."/>
            <person name="Wang J."/>
            <person name="Wang Y."/>
            <person name="Zhang T."/>
            <person name="Xu B."/>
            <person name="Zheng H."/>
            <person name="Feng Z."/>
        </authorList>
    </citation>
    <scope>NUCLEOTIDE SEQUENCE [LARGE SCALE GENOMIC DNA]</scope>
    <source>
        <strain evidence="6">HuSjv2</strain>
        <tissue evidence="6">Worms</tissue>
    </source>
</reference>
<dbReference type="EMBL" id="SKCS01000140">
    <property type="protein sequence ID" value="TNN15910.1"/>
    <property type="molecule type" value="Genomic_DNA"/>
</dbReference>
<gene>
    <name evidence="6" type="ORF">EWB00_001022</name>
</gene>
<evidence type="ECO:0000256" key="2">
    <source>
        <dbReference type="ARBA" id="ARBA00022692"/>
    </source>
</evidence>
<keyword evidence="3" id="KW-0732">Signal</keyword>
<sequence>MEVAINNQIKRKSNQTIVSSEGKCTKTEGHYYTQEACLDTVAPRILKQFPERSSLDIHKSWTRQKLIYTRGSSFLFEYHGVKYKKIDVYAGGYLQFRENPLAVIKVLTGDDELIAVRWSNLQVDSSQELLDASVLCTIDPEGIISIYYENIPSDISSTTWTSSIEDGFEVETGSNNKMVFKYSEMKVLPSMIAKSTLVQFKPKSTYCSKQTSNESCTSASTSDIVCHWCQSPKLCGDGADINTNKMNEMNCINYNSFKFADNETDGHHISQHQKMGSVSHLIFIISAALIVVLIAAVIVVVIIQRRKQSKYTIRK</sequence>
<dbReference type="PANTHER" id="PTHR13055:SF12">
    <property type="entry name" value="LD40707P"/>
    <property type="match status" value="1"/>
</dbReference>
<evidence type="ECO:0000256" key="4">
    <source>
        <dbReference type="ARBA" id="ARBA00022989"/>
    </source>
</evidence>
<dbReference type="InterPro" id="IPR031152">
    <property type="entry name" value="PLXDC"/>
</dbReference>
<organism evidence="6 7">
    <name type="scientific">Schistosoma japonicum</name>
    <name type="common">Blood fluke</name>
    <dbReference type="NCBI Taxonomy" id="6182"/>
    <lineage>
        <taxon>Eukaryota</taxon>
        <taxon>Metazoa</taxon>
        <taxon>Spiralia</taxon>
        <taxon>Lophotrochozoa</taxon>
        <taxon>Platyhelminthes</taxon>
        <taxon>Trematoda</taxon>
        <taxon>Digenea</taxon>
        <taxon>Strigeidida</taxon>
        <taxon>Schistosomatoidea</taxon>
        <taxon>Schistosomatidae</taxon>
        <taxon>Schistosoma</taxon>
    </lineage>
</organism>
<keyword evidence="5" id="KW-0472">Membrane</keyword>
<proteinExistence type="predicted"/>
<evidence type="ECO:0000256" key="5">
    <source>
        <dbReference type="SAM" id="Phobius"/>
    </source>
</evidence>
<evidence type="ECO:0000313" key="7">
    <source>
        <dbReference type="Proteomes" id="UP000311919"/>
    </source>
</evidence>
<feature type="transmembrane region" description="Helical" evidence="5">
    <location>
        <begin position="281"/>
        <end position="303"/>
    </location>
</feature>
<accession>A0A4Z2DI63</accession>
<dbReference type="GO" id="GO:0016020">
    <property type="term" value="C:membrane"/>
    <property type="evidence" value="ECO:0007669"/>
    <property type="project" value="UniProtKB-SubCell"/>
</dbReference>
<comment type="subcellular location">
    <subcellularLocation>
        <location evidence="1">Membrane</location>
        <topology evidence="1">Single-pass type I membrane protein</topology>
    </subcellularLocation>
</comment>
<dbReference type="Proteomes" id="UP000311919">
    <property type="component" value="Unassembled WGS sequence"/>
</dbReference>
<keyword evidence="2 5" id="KW-0812">Transmembrane</keyword>
<dbReference type="PANTHER" id="PTHR13055">
    <property type="entry name" value="TUMOR ENDOTHELIAL MARKER 7 RELATED"/>
    <property type="match status" value="1"/>
</dbReference>
<keyword evidence="7" id="KW-1185">Reference proteome</keyword>
<dbReference type="AlphaFoldDB" id="A0A4Z2DI63"/>
<evidence type="ECO:0000313" key="6">
    <source>
        <dbReference type="EMBL" id="TNN15910.1"/>
    </source>
</evidence>